<evidence type="ECO:0000256" key="4">
    <source>
        <dbReference type="SAM" id="MobiDB-lite"/>
    </source>
</evidence>
<feature type="region of interest" description="Disordered" evidence="4">
    <location>
        <begin position="511"/>
        <end position="668"/>
    </location>
</feature>
<evidence type="ECO:0000256" key="2">
    <source>
        <dbReference type="ARBA" id="ARBA00022741"/>
    </source>
</evidence>
<dbReference type="InterPro" id="IPR006703">
    <property type="entry name" value="G_AIG1"/>
</dbReference>
<keyword evidence="7" id="KW-1185">Reference proteome</keyword>
<evidence type="ECO:0000256" key="1">
    <source>
        <dbReference type="ARBA" id="ARBA00008535"/>
    </source>
</evidence>
<sequence length="668" mass="77502">MASSRDFNIGESGHLSEMRIVLLGFDGTDMSSAGNTILGREEFDTETFSTECVKRQGAVGGRQVTVVNTPGWRISDSVHHPRLMIKTIEGSVSLCPPGPYAFLIVIPVETLRVTEWIWEATLDLLPEIVWRHTVVLITSEEKLSETATEQLIEREKCLQQIVEKCGNRYHVLNTTDRTDGAQVTELLQKIEEMVAGNSGAYFLLGEALQELEEKRRAVEERGKQRLMKVQKQRETLRALLMGESHRLSELRIVLLGERGSGKSSTGNTILAREEFKVSSGTTECVKRQGAVAGRQVTVVDTPGWYMRSGAVETPEQVKKEIKRSVSLFAAEPHTLLLVINGAAPFTETNRRAVEEYLELLSDRVWRHTIVLFTWGDSLTDTSIERYVESWTALQWLIEKCGNRYHIFDNSDRTDGTQVTELLQKIEEMVAGNDLWHISLTKYLESEERNTGLQQRCEEKERENEEMRKSCEEREREKEEMEEDFRGKMGETKKTFEEAAQTLRTEIKELKDREEEWQRETEDLRRRNEGKEEEISQLKEELSKLQKEKEESTAPVRNIEEMDLYMSGERIPGSTELLSQEEEDRQRDRDRRMQRENLIKSLEEKIQDLEERMRGEKDEQKRRDLEGELRRKREQREKLEREKEESSSAKESMPQVRRRGSDELPRPPF</sequence>
<dbReference type="AlphaFoldDB" id="A0A8T3CI08"/>
<evidence type="ECO:0000313" key="6">
    <source>
        <dbReference type="EMBL" id="KAI1882378.1"/>
    </source>
</evidence>
<name>A0A8T3CI08_9TELE</name>
<dbReference type="Proteomes" id="UP000829720">
    <property type="component" value="Unassembled WGS sequence"/>
</dbReference>
<feature type="domain" description="AIG1-type G" evidence="5">
    <location>
        <begin position="15"/>
        <end position="212"/>
    </location>
</feature>
<protein>
    <recommendedName>
        <fullName evidence="5">AIG1-type G domain-containing protein</fullName>
    </recommendedName>
</protein>
<comment type="caution">
    <text evidence="6">The sequence shown here is derived from an EMBL/GenBank/DDBJ whole genome shotgun (WGS) entry which is preliminary data.</text>
</comment>
<comment type="similarity">
    <text evidence="1">Belongs to the TRAFAC class TrmE-Era-EngA-EngB-Septin-like GTPase superfamily. AIG1/Toc34/Toc159-like paraseptin GTPase family. IAN subfamily.</text>
</comment>
<reference evidence="6" key="1">
    <citation type="submission" date="2021-01" db="EMBL/GenBank/DDBJ databases">
        <authorList>
            <person name="Zahm M."/>
            <person name="Roques C."/>
            <person name="Cabau C."/>
            <person name="Klopp C."/>
            <person name="Donnadieu C."/>
            <person name="Jouanno E."/>
            <person name="Lampietro C."/>
            <person name="Louis A."/>
            <person name="Herpin A."/>
            <person name="Echchiki A."/>
            <person name="Berthelot C."/>
            <person name="Parey E."/>
            <person name="Roest-Crollius H."/>
            <person name="Braasch I."/>
            <person name="Postlethwait J."/>
            <person name="Bobe J."/>
            <person name="Montfort J."/>
            <person name="Bouchez O."/>
            <person name="Begum T."/>
            <person name="Mejri S."/>
            <person name="Adams A."/>
            <person name="Chen W.-J."/>
            <person name="Guiguen Y."/>
        </authorList>
    </citation>
    <scope>NUCLEOTIDE SEQUENCE</scope>
    <source>
        <tissue evidence="6">Blood</tissue>
    </source>
</reference>
<proteinExistence type="inferred from homology"/>
<accession>A0A8T3CI08</accession>
<keyword evidence="2" id="KW-0547">Nucleotide-binding</keyword>
<dbReference type="FunFam" id="3.40.50.300:FF:001809">
    <property type="entry name" value="Si:ch1073-365p7.2"/>
    <property type="match status" value="2"/>
</dbReference>
<dbReference type="PANTHER" id="PTHR10903">
    <property type="entry name" value="GTPASE, IMAP FAMILY MEMBER-RELATED"/>
    <property type="match status" value="1"/>
</dbReference>
<dbReference type="GO" id="GO:0005525">
    <property type="term" value="F:GTP binding"/>
    <property type="evidence" value="ECO:0007669"/>
    <property type="project" value="UniProtKB-KW"/>
</dbReference>
<feature type="region of interest" description="Disordered" evidence="4">
    <location>
        <begin position="450"/>
        <end position="485"/>
    </location>
</feature>
<dbReference type="Pfam" id="PF04548">
    <property type="entry name" value="AIG1"/>
    <property type="match status" value="2"/>
</dbReference>
<feature type="compositionally biased region" description="Basic and acidic residues" evidence="4">
    <location>
        <begin position="658"/>
        <end position="668"/>
    </location>
</feature>
<dbReference type="PROSITE" id="PS51720">
    <property type="entry name" value="G_AIG1"/>
    <property type="match status" value="2"/>
</dbReference>
<feature type="compositionally biased region" description="Basic and acidic residues" evidence="4">
    <location>
        <begin position="511"/>
        <end position="551"/>
    </location>
</feature>
<gene>
    <name evidence="6" type="ORF">AGOR_G00250070</name>
</gene>
<organism evidence="6 7">
    <name type="scientific">Albula goreensis</name>
    <dbReference type="NCBI Taxonomy" id="1534307"/>
    <lineage>
        <taxon>Eukaryota</taxon>
        <taxon>Metazoa</taxon>
        <taxon>Chordata</taxon>
        <taxon>Craniata</taxon>
        <taxon>Vertebrata</taxon>
        <taxon>Euteleostomi</taxon>
        <taxon>Actinopterygii</taxon>
        <taxon>Neopterygii</taxon>
        <taxon>Teleostei</taxon>
        <taxon>Albuliformes</taxon>
        <taxon>Albulidae</taxon>
        <taxon>Albula</taxon>
    </lineage>
</organism>
<feature type="domain" description="AIG1-type G" evidence="5">
    <location>
        <begin position="247"/>
        <end position="446"/>
    </location>
</feature>
<dbReference type="InterPro" id="IPR027417">
    <property type="entry name" value="P-loop_NTPase"/>
</dbReference>
<evidence type="ECO:0000313" key="7">
    <source>
        <dbReference type="Proteomes" id="UP000829720"/>
    </source>
</evidence>
<evidence type="ECO:0000256" key="3">
    <source>
        <dbReference type="ARBA" id="ARBA00023134"/>
    </source>
</evidence>
<evidence type="ECO:0000259" key="5">
    <source>
        <dbReference type="PROSITE" id="PS51720"/>
    </source>
</evidence>
<dbReference type="OrthoDB" id="8954335at2759"/>
<dbReference type="SUPFAM" id="SSF52540">
    <property type="entry name" value="P-loop containing nucleoside triphosphate hydrolases"/>
    <property type="match status" value="2"/>
</dbReference>
<dbReference type="PANTHER" id="PTHR10903:SF107">
    <property type="entry name" value="GTPASE IMAP FAMILY MEMBER 4-LIKE-RELATED"/>
    <property type="match status" value="1"/>
</dbReference>
<dbReference type="InterPro" id="IPR045058">
    <property type="entry name" value="GIMA/IAN/Toc"/>
</dbReference>
<dbReference type="EMBL" id="JAERUA010000025">
    <property type="protein sequence ID" value="KAI1882378.1"/>
    <property type="molecule type" value="Genomic_DNA"/>
</dbReference>
<feature type="compositionally biased region" description="Basic and acidic residues" evidence="4">
    <location>
        <begin position="583"/>
        <end position="647"/>
    </location>
</feature>
<dbReference type="Gene3D" id="3.40.50.300">
    <property type="entry name" value="P-loop containing nucleotide triphosphate hydrolases"/>
    <property type="match status" value="2"/>
</dbReference>
<keyword evidence="3" id="KW-0342">GTP-binding</keyword>